<proteinExistence type="predicted"/>
<dbReference type="EMBL" id="JAMYWD010000009">
    <property type="protein sequence ID" value="KAJ4962008.1"/>
    <property type="molecule type" value="Genomic_DNA"/>
</dbReference>
<accession>A0A9Q0H9E7</accession>
<dbReference type="AlphaFoldDB" id="A0A9Q0H9E7"/>
<organism evidence="1 2">
    <name type="scientific">Protea cynaroides</name>
    <dbReference type="NCBI Taxonomy" id="273540"/>
    <lineage>
        <taxon>Eukaryota</taxon>
        <taxon>Viridiplantae</taxon>
        <taxon>Streptophyta</taxon>
        <taxon>Embryophyta</taxon>
        <taxon>Tracheophyta</taxon>
        <taxon>Spermatophyta</taxon>
        <taxon>Magnoliopsida</taxon>
        <taxon>Proteales</taxon>
        <taxon>Proteaceae</taxon>
        <taxon>Protea</taxon>
    </lineage>
</organism>
<evidence type="ECO:0000313" key="1">
    <source>
        <dbReference type="EMBL" id="KAJ4962008.1"/>
    </source>
</evidence>
<reference evidence="1" key="1">
    <citation type="journal article" date="2023" name="Plant J.">
        <title>The genome of the king protea, Protea cynaroides.</title>
        <authorList>
            <person name="Chang J."/>
            <person name="Duong T.A."/>
            <person name="Schoeman C."/>
            <person name="Ma X."/>
            <person name="Roodt D."/>
            <person name="Barker N."/>
            <person name="Li Z."/>
            <person name="Van de Peer Y."/>
            <person name="Mizrachi E."/>
        </authorList>
    </citation>
    <scope>NUCLEOTIDE SEQUENCE</scope>
    <source>
        <tissue evidence="1">Young leaves</tissue>
    </source>
</reference>
<comment type="caution">
    <text evidence="1">The sequence shown here is derived from an EMBL/GenBank/DDBJ whole genome shotgun (WGS) entry which is preliminary data.</text>
</comment>
<evidence type="ECO:0000313" key="2">
    <source>
        <dbReference type="Proteomes" id="UP001141806"/>
    </source>
</evidence>
<sequence length="164" mass="18996">MSNFHHLLCRRVNRKGDSFIVFSGKPKLASLPVLSNSEFRRLSLLNILVNSRTCCPNSKPYLSISLVSSHASLVLTFAKMERIWMGRWSLSSHPLTAVWFKEKRREFVGLINHREERKDKKWKKNEVAKKLKGRAMEMAVNSFHFFMLLKLTPCRPPPSSSPLK</sequence>
<protein>
    <submittedName>
        <fullName evidence="1">Uncharacterized protein</fullName>
    </submittedName>
</protein>
<gene>
    <name evidence="1" type="ORF">NE237_021918</name>
</gene>
<name>A0A9Q0H9E7_9MAGN</name>
<dbReference type="Proteomes" id="UP001141806">
    <property type="component" value="Unassembled WGS sequence"/>
</dbReference>
<keyword evidence="2" id="KW-1185">Reference proteome</keyword>